<protein>
    <recommendedName>
        <fullName evidence="7">Nodulation protein L</fullName>
    </recommendedName>
</protein>
<dbReference type="InterPro" id="IPR024688">
    <property type="entry name" value="Mac_dom"/>
</dbReference>
<evidence type="ECO:0000256" key="8">
    <source>
        <dbReference type="SAM" id="MobiDB-lite"/>
    </source>
</evidence>
<dbReference type="InterPro" id="IPR051159">
    <property type="entry name" value="Hexapeptide_acetyltransf"/>
</dbReference>
<keyword evidence="4" id="KW-0677">Repeat</keyword>
<evidence type="ECO:0000313" key="11">
    <source>
        <dbReference type="EMBL" id="VUF13111.1"/>
    </source>
</evidence>
<comment type="similarity">
    <text evidence="1">Belongs to the transferase hexapeptide repeat family.</text>
</comment>
<evidence type="ECO:0000313" key="13">
    <source>
        <dbReference type="Proteomes" id="UP001055303"/>
    </source>
</evidence>
<dbReference type="Proteomes" id="UP000401717">
    <property type="component" value="Unassembled WGS sequence"/>
</dbReference>
<evidence type="ECO:0000256" key="7">
    <source>
        <dbReference type="ARBA" id="ARBA00067695"/>
    </source>
</evidence>
<dbReference type="Gene3D" id="2.160.10.10">
    <property type="entry name" value="Hexapeptide repeat proteins"/>
    <property type="match status" value="1"/>
</dbReference>
<dbReference type="InterPro" id="IPR018357">
    <property type="entry name" value="Hexapep_transf_CS"/>
</dbReference>
<evidence type="ECO:0000259" key="9">
    <source>
        <dbReference type="SMART" id="SM01266"/>
    </source>
</evidence>
<organism evidence="11 12">
    <name type="scientific">Methylobacterium dankookense</name>
    <dbReference type="NCBI Taxonomy" id="560405"/>
    <lineage>
        <taxon>Bacteria</taxon>
        <taxon>Pseudomonadati</taxon>
        <taxon>Pseudomonadota</taxon>
        <taxon>Alphaproteobacteria</taxon>
        <taxon>Hyphomicrobiales</taxon>
        <taxon>Methylobacteriaceae</taxon>
        <taxon>Methylobacterium</taxon>
    </lineage>
</organism>
<reference evidence="10" key="3">
    <citation type="submission" date="2021-08" db="EMBL/GenBank/DDBJ databases">
        <authorList>
            <person name="Tani A."/>
            <person name="Ola A."/>
            <person name="Ogura Y."/>
            <person name="Katsura K."/>
            <person name="Hayashi T."/>
        </authorList>
    </citation>
    <scope>NUCLEOTIDE SEQUENCE</scope>
    <source>
        <strain evidence="10">DSM 22415</strain>
    </source>
</reference>
<evidence type="ECO:0000256" key="4">
    <source>
        <dbReference type="ARBA" id="ARBA00022737"/>
    </source>
</evidence>
<dbReference type="Pfam" id="PF00132">
    <property type="entry name" value="Hexapep"/>
    <property type="match status" value="1"/>
</dbReference>
<proteinExistence type="inferred from homology"/>
<dbReference type="GO" id="GO:0005829">
    <property type="term" value="C:cytosol"/>
    <property type="evidence" value="ECO:0007669"/>
    <property type="project" value="TreeGrafter"/>
</dbReference>
<dbReference type="GO" id="GO:0008374">
    <property type="term" value="F:O-acyltransferase activity"/>
    <property type="evidence" value="ECO:0007669"/>
    <property type="project" value="TreeGrafter"/>
</dbReference>
<sequence>MTRANELDESMDQGADQGADPRSQKQRMLAGDLYIADDPELAADNRRVSAWMDRYNATNTLGQPERQALLAEMFARVGEGCNIRPPFHCDYGYNISLGRGVFMNFNCCVLDVVAVTIGDMTQIGPGVQILTADHPRDPAQRRQMLEFGRPVVIGANVWIGGGALIMPGVTIGDDAIIGAGSVVTRDVPAGAVAVGNPARIRG</sequence>
<dbReference type="FunFam" id="2.160.10.10:FF:000025">
    <property type="entry name" value="Hexapeptide-repeat containing-acetyltransferase"/>
    <property type="match status" value="1"/>
</dbReference>
<dbReference type="Proteomes" id="UP001055303">
    <property type="component" value="Unassembled WGS sequence"/>
</dbReference>
<dbReference type="PANTHER" id="PTHR23416">
    <property type="entry name" value="SIALIC ACID SYNTHASE-RELATED"/>
    <property type="match status" value="1"/>
</dbReference>
<reference evidence="10" key="2">
    <citation type="journal article" date="2021" name="Front. Microbiol.">
        <title>Comprehensive Comparative Genomics and Phenotyping of Methylobacterium Species.</title>
        <authorList>
            <person name="Alessa O."/>
            <person name="Ogura Y."/>
            <person name="Fujitani Y."/>
            <person name="Takami H."/>
            <person name="Hayashi T."/>
            <person name="Sahin N."/>
            <person name="Tani A."/>
        </authorList>
    </citation>
    <scope>NUCLEOTIDE SEQUENCE</scope>
    <source>
        <strain evidence="10">DSM 22415</strain>
    </source>
</reference>
<feature type="region of interest" description="Disordered" evidence="8">
    <location>
        <begin position="1"/>
        <end position="23"/>
    </location>
</feature>
<name>A0A564G0F8_9HYPH</name>
<evidence type="ECO:0000313" key="10">
    <source>
        <dbReference type="EMBL" id="GJD56673.1"/>
    </source>
</evidence>
<reference evidence="11 12" key="1">
    <citation type="submission" date="2019-06" db="EMBL/GenBank/DDBJ databases">
        <authorList>
            <person name="Rodrigo-Torres L."/>
            <person name="Arahal R. D."/>
            <person name="Lucena T."/>
        </authorList>
    </citation>
    <scope>NUCLEOTIDE SEQUENCE [LARGE SCALE GENOMIC DNA]</scope>
    <source>
        <strain evidence="11 12">SW08-7</strain>
    </source>
</reference>
<dbReference type="GO" id="GO:0016407">
    <property type="term" value="F:acetyltransferase activity"/>
    <property type="evidence" value="ECO:0007669"/>
    <property type="project" value="InterPro"/>
</dbReference>
<gene>
    <name evidence="11" type="primary">maa</name>
    <name evidence="10" type="ORF">IFDJLNFL_2570</name>
    <name evidence="11" type="ORF">MTDSW087_02809</name>
</gene>
<keyword evidence="5 11" id="KW-0012">Acyltransferase</keyword>
<evidence type="ECO:0000256" key="5">
    <source>
        <dbReference type="ARBA" id="ARBA00023315"/>
    </source>
</evidence>
<dbReference type="InterPro" id="IPR001451">
    <property type="entry name" value="Hexapep"/>
</dbReference>
<dbReference type="SMART" id="SM01266">
    <property type="entry name" value="Mac"/>
    <property type="match status" value="1"/>
</dbReference>
<dbReference type="PANTHER" id="PTHR23416:SF23">
    <property type="entry name" value="ACETYLTRANSFERASE C18B11.09C-RELATED"/>
    <property type="match status" value="1"/>
</dbReference>
<evidence type="ECO:0000256" key="2">
    <source>
        <dbReference type="ARBA" id="ARBA00022458"/>
    </source>
</evidence>
<dbReference type="CDD" id="cd03357">
    <property type="entry name" value="LbH_MAT_GAT"/>
    <property type="match status" value="1"/>
</dbReference>
<evidence type="ECO:0000256" key="3">
    <source>
        <dbReference type="ARBA" id="ARBA00022679"/>
    </source>
</evidence>
<keyword evidence="13" id="KW-1185">Reference proteome</keyword>
<accession>A0A564G0F8</accession>
<dbReference type="Pfam" id="PF12464">
    <property type="entry name" value="Mac"/>
    <property type="match status" value="1"/>
</dbReference>
<keyword evidence="3 11" id="KW-0808">Transferase</keyword>
<feature type="domain" description="Maltose/galactoside acetyltransferase" evidence="9">
    <location>
        <begin position="25"/>
        <end position="79"/>
    </location>
</feature>
<dbReference type="SUPFAM" id="SSF51161">
    <property type="entry name" value="Trimeric LpxA-like enzymes"/>
    <property type="match status" value="1"/>
</dbReference>
<evidence type="ECO:0000256" key="6">
    <source>
        <dbReference type="ARBA" id="ARBA00055587"/>
    </source>
</evidence>
<dbReference type="AlphaFoldDB" id="A0A564G0F8"/>
<dbReference type="PROSITE" id="PS00101">
    <property type="entry name" value="HEXAPEP_TRANSFERASES"/>
    <property type="match status" value="1"/>
</dbReference>
<dbReference type="EMBL" id="CABFVH010000016">
    <property type="protein sequence ID" value="VUF13111.1"/>
    <property type="molecule type" value="Genomic_DNA"/>
</dbReference>
<evidence type="ECO:0000256" key="1">
    <source>
        <dbReference type="ARBA" id="ARBA00007274"/>
    </source>
</evidence>
<keyword evidence="2" id="KW-0536">Nodulation</keyword>
<evidence type="ECO:0000313" key="12">
    <source>
        <dbReference type="Proteomes" id="UP000401717"/>
    </source>
</evidence>
<comment type="function">
    <text evidence="6">Acetyltransferase implicated in the O-acetylation of Nod factors.</text>
</comment>
<dbReference type="EMBL" id="BPQI01000070">
    <property type="protein sequence ID" value="GJD56673.1"/>
    <property type="molecule type" value="Genomic_DNA"/>
</dbReference>
<dbReference type="InterPro" id="IPR011004">
    <property type="entry name" value="Trimer_LpxA-like_sf"/>
</dbReference>